<dbReference type="Gene3D" id="3.40.50.300">
    <property type="entry name" value="P-loop containing nucleotide triphosphate hydrolases"/>
    <property type="match status" value="1"/>
</dbReference>
<dbReference type="EMBL" id="UGYV01000004">
    <property type="protein sequence ID" value="SUJ10523.1"/>
    <property type="molecule type" value="Genomic_DNA"/>
</dbReference>
<dbReference type="Gene3D" id="1.10.1660.30">
    <property type="match status" value="1"/>
</dbReference>
<accession>A0A380C2M9</accession>
<evidence type="ECO:0000259" key="1">
    <source>
        <dbReference type="Pfam" id="PF13614"/>
    </source>
</evidence>
<dbReference type="InterPro" id="IPR050678">
    <property type="entry name" value="DNA_Partitioning_ATPase"/>
</dbReference>
<dbReference type="CDD" id="cd02042">
    <property type="entry name" value="ParAB_family"/>
    <property type="match status" value="1"/>
</dbReference>
<dbReference type="Proteomes" id="UP000255061">
    <property type="component" value="Unassembled WGS sequence"/>
</dbReference>
<dbReference type="AlphaFoldDB" id="A0A380C2M9"/>
<evidence type="ECO:0000313" key="3">
    <source>
        <dbReference type="EMBL" id="SUJ10523.1"/>
    </source>
</evidence>
<name>A0A380C2M9_9GAMM</name>
<feature type="domain" description="AAA" evidence="1">
    <location>
        <begin position="109"/>
        <end position="281"/>
    </location>
</feature>
<dbReference type="Pfam" id="PF13614">
    <property type="entry name" value="AAA_31"/>
    <property type="match status" value="1"/>
</dbReference>
<protein>
    <submittedName>
        <fullName evidence="3">Plasmid partition protein A</fullName>
    </submittedName>
</protein>
<reference evidence="3 4" key="1">
    <citation type="submission" date="2018-06" db="EMBL/GenBank/DDBJ databases">
        <authorList>
            <consortium name="Pathogen Informatics"/>
            <person name="Doyle S."/>
        </authorList>
    </citation>
    <scope>NUCLEOTIDE SEQUENCE [LARGE SCALE GENOMIC DNA]</scope>
    <source>
        <strain evidence="3 4">NCTC10736</strain>
    </source>
</reference>
<feature type="domain" description="ParA helix turn helix" evidence="2">
    <location>
        <begin position="16"/>
        <end position="103"/>
    </location>
</feature>
<gene>
    <name evidence="3" type="primary">parA_4</name>
    <name evidence="3" type="ORF">NCTC10736_04127</name>
</gene>
<sequence>MEISTFVKSGELAREALMQMARNEANHKIEFGYEDFHLRFSKAAVTRLTGLSRAIVDKSMAEMEEKGYVFGKKIAGTVDSYDLTVEQVADIYAHRMVPKLRDLHKNAMVLFLANLKGGVTKSVVATTIAQALRTHPQLLQYDQRILVIDLDPQASATMFLNHKFAIGSIENTSAQAMLQNVSREELLENFIVESKVKGVSVMPASIADGFIASSWNKLCDEYLPGQNPYMVLKENVIDKLKQDFDWIILDTGPHLDAFLNNGIVAADVLATPLPPSQVDLHSTLQYVGRLPSIFQELIKSGVSQLPKHHFAFMTKFSKTVQDQDALAIAKAVFRNEMLDARIPNAIAFQRCGETFDTVISVNPKEYEGDVKSLKVARDAAEDFTLAVFQHIQYLRTV</sequence>
<proteinExistence type="predicted"/>
<dbReference type="PANTHER" id="PTHR13696:SF98">
    <property type="entry name" value="PLASMID PARTITION PROTEIN A"/>
    <property type="match status" value="1"/>
</dbReference>
<dbReference type="InterPro" id="IPR025669">
    <property type="entry name" value="AAA_dom"/>
</dbReference>
<dbReference type="Pfam" id="PF18607">
    <property type="entry name" value="HTH_54"/>
    <property type="match status" value="1"/>
</dbReference>
<dbReference type="InterPro" id="IPR041250">
    <property type="entry name" value="HTH_54"/>
</dbReference>
<evidence type="ECO:0000259" key="2">
    <source>
        <dbReference type="Pfam" id="PF18607"/>
    </source>
</evidence>
<dbReference type="RefSeq" id="WP_115407380.1">
    <property type="nucleotide sequence ID" value="NZ_UGYV01000004.1"/>
</dbReference>
<dbReference type="InterPro" id="IPR027417">
    <property type="entry name" value="P-loop_NTPase"/>
</dbReference>
<evidence type="ECO:0000313" key="4">
    <source>
        <dbReference type="Proteomes" id="UP000255061"/>
    </source>
</evidence>
<dbReference type="SUPFAM" id="SSF52540">
    <property type="entry name" value="P-loop containing nucleoside triphosphate hydrolases"/>
    <property type="match status" value="1"/>
</dbReference>
<organism evidence="3 4">
    <name type="scientific">Shewanella morhuae</name>
    <dbReference type="NCBI Taxonomy" id="365591"/>
    <lineage>
        <taxon>Bacteria</taxon>
        <taxon>Pseudomonadati</taxon>
        <taxon>Pseudomonadota</taxon>
        <taxon>Gammaproteobacteria</taxon>
        <taxon>Alteromonadales</taxon>
        <taxon>Shewanellaceae</taxon>
        <taxon>Shewanella</taxon>
    </lineage>
</organism>
<dbReference type="PANTHER" id="PTHR13696">
    <property type="entry name" value="P-LOOP CONTAINING NUCLEOSIDE TRIPHOSPHATE HYDROLASE"/>
    <property type="match status" value="1"/>
</dbReference>